<protein>
    <submittedName>
        <fullName evidence="1">Uncharacterized protein</fullName>
    </submittedName>
</protein>
<keyword evidence="2" id="KW-1185">Reference proteome</keyword>
<accession>A0ACB9R3G4</accession>
<proteinExistence type="predicted"/>
<dbReference type="Proteomes" id="UP001057402">
    <property type="component" value="Chromosome 4"/>
</dbReference>
<organism evidence="1 2">
    <name type="scientific">Melastoma candidum</name>
    <dbReference type="NCBI Taxonomy" id="119954"/>
    <lineage>
        <taxon>Eukaryota</taxon>
        <taxon>Viridiplantae</taxon>
        <taxon>Streptophyta</taxon>
        <taxon>Embryophyta</taxon>
        <taxon>Tracheophyta</taxon>
        <taxon>Spermatophyta</taxon>
        <taxon>Magnoliopsida</taxon>
        <taxon>eudicotyledons</taxon>
        <taxon>Gunneridae</taxon>
        <taxon>Pentapetalae</taxon>
        <taxon>rosids</taxon>
        <taxon>malvids</taxon>
        <taxon>Myrtales</taxon>
        <taxon>Melastomataceae</taxon>
        <taxon>Melastomatoideae</taxon>
        <taxon>Melastomateae</taxon>
        <taxon>Melastoma</taxon>
    </lineage>
</organism>
<name>A0ACB9R3G4_9MYRT</name>
<evidence type="ECO:0000313" key="1">
    <source>
        <dbReference type="EMBL" id="KAI4372977.1"/>
    </source>
</evidence>
<gene>
    <name evidence="1" type="ORF">MLD38_011153</name>
</gene>
<comment type="caution">
    <text evidence="1">The sequence shown here is derived from an EMBL/GenBank/DDBJ whole genome shotgun (WGS) entry which is preliminary data.</text>
</comment>
<evidence type="ECO:0000313" key="2">
    <source>
        <dbReference type="Proteomes" id="UP001057402"/>
    </source>
</evidence>
<dbReference type="EMBL" id="CM042883">
    <property type="protein sequence ID" value="KAI4372977.1"/>
    <property type="molecule type" value="Genomic_DNA"/>
</dbReference>
<sequence length="728" mass="81637">MAKDRDRGEFSRFADGYVGILNKVSSSYDLVASRLGTGELTGGGGGSCSSCLPPDKGMATGCWVKSAEKGDAHLDCSCMDEVLNYVSDLLMKEDVEEKACLCREQPSALEAAEKSLYEAIGEKYPPSSGYTCSSNLVNAVEESSSSCSVSSGSANRTDAFSGRSRDPNPHVIQDGESDMGLSSSSVLFWDGMTSYEEQIDSNRTSSSWDPTGILSSNSICFQGDPDEFFPLPVDDFLDSRTGGWISVSEEQTKYTGDSVRRDISRGKKNPLVGEVNSDERVRKQMANYCESVERSEMFDRVLLQDKESEAALRESLRNLMLTSQGKDSTVERRGRGKKNRHKRDVVDLRTLLTLCARAVSTDDRRTASDLLKQIRQHTSPTGDGMQRLGHYFADGLEARLAGFGTEIYNALIVMPPPVVDTLKAYHLYLATCPFRKLLNYFSNMTIVNLAEKAEKVHIIDFGGTYGFQWPSLIQRLSSRTSGPPKLRLTLIDFPLPGLRPAERLEGTGRRLRSYAETFHVPFECDFIAAKWDSIKIEDIRKDTGAVTIVNCVYRLEDLLDESVIEQNPRDTVLNLILKISPDVFIQGVVNGDYGAPFFISRFREALFHFSAFFDLLDTTVPRDNPERMLLERELLGRRAMNAIACEGSERIERPETYKKWHSRNLRAGFLPLPLNLDMLNLAKDRLHHFYHKDFEIEEDGQWLLQGWKGRIVHALSTWRPASSRSRHG</sequence>
<reference evidence="2" key="1">
    <citation type="journal article" date="2023" name="Front. Plant Sci.">
        <title>Chromosomal-level genome assembly of Melastoma candidum provides insights into trichome evolution.</title>
        <authorList>
            <person name="Zhong Y."/>
            <person name="Wu W."/>
            <person name="Sun C."/>
            <person name="Zou P."/>
            <person name="Liu Y."/>
            <person name="Dai S."/>
            <person name="Zhou R."/>
        </authorList>
    </citation>
    <scope>NUCLEOTIDE SEQUENCE [LARGE SCALE GENOMIC DNA]</scope>
</reference>